<feature type="region of interest" description="Disordered" evidence="1">
    <location>
        <begin position="134"/>
        <end position="155"/>
    </location>
</feature>
<dbReference type="AlphaFoldDB" id="A0A7J8CIY4"/>
<proteinExistence type="predicted"/>
<organism evidence="2 3">
    <name type="scientific">Rousettus aegyptiacus</name>
    <name type="common">Egyptian fruit bat</name>
    <name type="synonym">Pteropus aegyptiacus</name>
    <dbReference type="NCBI Taxonomy" id="9407"/>
    <lineage>
        <taxon>Eukaryota</taxon>
        <taxon>Metazoa</taxon>
        <taxon>Chordata</taxon>
        <taxon>Craniata</taxon>
        <taxon>Vertebrata</taxon>
        <taxon>Euteleostomi</taxon>
        <taxon>Mammalia</taxon>
        <taxon>Eutheria</taxon>
        <taxon>Laurasiatheria</taxon>
        <taxon>Chiroptera</taxon>
        <taxon>Yinpterochiroptera</taxon>
        <taxon>Pteropodoidea</taxon>
        <taxon>Pteropodidae</taxon>
        <taxon>Rousettinae</taxon>
        <taxon>Rousettus</taxon>
    </lineage>
</organism>
<protein>
    <submittedName>
        <fullName evidence="2">Uncharacterized protein</fullName>
    </submittedName>
</protein>
<sequence>MVPARRSRSLGAFSPGHCEGLVPPRRSGPATDHPPGPPWCCGPSASTAQGAQGAFISLQNGNSQPATTWRGHNQFQWAPGKLTKFPHRCLEDFAPLGVTQPTLKLLFQPCLCARVSKNRVQFCLVDGLGPASLWRPPQGPAGPGGVGKKTTPNCH</sequence>
<comment type="caution">
    <text evidence="2">The sequence shown here is derived from an EMBL/GenBank/DDBJ whole genome shotgun (WGS) entry which is preliminary data.</text>
</comment>
<accession>A0A7J8CIY4</accession>
<dbReference type="Proteomes" id="UP000593571">
    <property type="component" value="Unassembled WGS sequence"/>
</dbReference>
<evidence type="ECO:0000256" key="1">
    <source>
        <dbReference type="SAM" id="MobiDB-lite"/>
    </source>
</evidence>
<keyword evidence="3" id="KW-1185">Reference proteome</keyword>
<reference evidence="2 3" key="1">
    <citation type="journal article" date="2020" name="Nature">
        <title>Six reference-quality genomes reveal evolution of bat adaptations.</title>
        <authorList>
            <person name="Jebb D."/>
            <person name="Huang Z."/>
            <person name="Pippel M."/>
            <person name="Hughes G.M."/>
            <person name="Lavrichenko K."/>
            <person name="Devanna P."/>
            <person name="Winkler S."/>
            <person name="Jermiin L.S."/>
            <person name="Skirmuntt E.C."/>
            <person name="Katzourakis A."/>
            <person name="Burkitt-Gray L."/>
            <person name="Ray D.A."/>
            <person name="Sullivan K.A.M."/>
            <person name="Roscito J.G."/>
            <person name="Kirilenko B.M."/>
            <person name="Davalos L.M."/>
            <person name="Corthals A.P."/>
            <person name="Power M.L."/>
            <person name="Jones G."/>
            <person name="Ransome R.D."/>
            <person name="Dechmann D.K.N."/>
            <person name="Locatelli A.G."/>
            <person name="Puechmaille S.J."/>
            <person name="Fedrigo O."/>
            <person name="Jarvis E.D."/>
            <person name="Hiller M."/>
            <person name="Vernes S.C."/>
            <person name="Myers E.W."/>
            <person name="Teeling E.C."/>
        </authorList>
    </citation>
    <scope>NUCLEOTIDE SEQUENCE [LARGE SCALE GENOMIC DNA]</scope>
    <source>
        <strain evidence="2">MRouAeg1</strain>
        <tissue evidence="2">Muscle</tissue>
    </source>
</reference>
<feature type="region of interest" description="Disordered" evidence="1">
    <location>
        <begin position="1"/>
        <end position="38"/>
    </location>
</feature>
<evidence type="ECO:0000313" key="2">
    <source>
        <dbReference type="EMBL" id="KAF6410722.1"/>
    </source>
</evidence>
<dbReference type="EMBL" id="JACASE010000014">
    <property type="protein sequence ID" value="KAF6410722.1"/>
    <property type="molecule type" value="Genomic_DNA"/>
</dbReference>
<gene>
    <name evidence="2" type="ORF">HJG63_009164</name>
</gene>
<evidence type="ECO:0000313" key="3">
    <source>
        <dbReference type="Proteomes" id="UP000593571"/>
    </source>
</evidence>
<name>A0A7J8CIY4_ROUAE</name>